<evidence type="ECO:0000256" key="2">
    <source>
        <dbReference type="ARBA" id="ARBA00004429"/>
    </source>
</evidence>
<dbReference type="Proteomes" id="UP001597371">
    <property type="component" value="Unassembled WGS sequence"/>
</dbReference>
<dbReference type="PANTHER" id="PTHR30614">
    <property type="entry name" value="MEMBRANE COMPONENT OF AMINO ACID ABC TRANSPORTER"/>
    <property type="match status" value="1"/>
</dbReference>
<feature type="transmembrane region" description="Helical" evidence="10">
    <location>
        <begin position="163"/>
        <end position="184"/>
    </location>
</feature>
<evidence type="ECO:0000256" key="8">
    <source>
        <dbReference type="ARBA" id="ARBA00022989"/>
    </source>
</evidence>
<feature type="transmembrane region" description="Helical" evidence="10">
    <location>
        <begin position="190"/>
        <end position="209"/>
    </location>
</feature>
<gene>
    <name evidence="12" type="ORF">ACFSKQ_10885</name>
</gene>
<comment type="similarity">
    <text evidence="3">Belongs to the binding-protein-dependent transport system permease family. HisMQ subfamily.</text>
</comment>
<dbReference type="RefSeq" id="WP_209739323.1">
    <property type="nucleotide sequence ID" value="NZ_CP072611.1"/>
</dbReference>
<evidence type="ECO:0000313" key="13">
    <source>
        <dbReference type="Proteomes" id="UP001597371"/>
    </source>
</evidence>
<feature type="transmembrane region" description="Helical" evidence="10">
    <location>
        <begin position="20"/>
        <end position="45"/>
    </location>
</feature>
<proteinExistence type="inferred from homology"/>
<dbReference type="SUPFAM" id="SSF161098">
    <property type="entry name" value="MetI-like"/>
    <property type="match status" value="1"/>
</dbReference>
<evidence type="ECO:0000256" key="6">
    <source>
        <dbReference type="ARBA" id="ARBA00022692"/>
    </source>
</evidence>
<dbReference type="Pfam" id="PF00528">
    <property type="entry name" value="BPD_transp_1"/>
    <property type="match status" value="1"/>
</dbReference>
<dbReference type="InterPro" id="IPR000515">
    <property type="entry name" value="MetI-like"/>
</dbReference>
<dbReference type="InterPro" id="IPR035906">
    <property type="entry name" value="MetI-like_sf"/>
</dbReference>
<keyword evidence="4 10" id="KW-0813">Transport</keyword>
<keyword evidence="7" id="KW-0029">Amino-acid transport</keyword>
<evidence type="ECO:0000313" key="12">
    <source>
        <dbReference type="EMBL" id="MFD2237963.1"/>
    </source>
</evidence>
<evidence type="ECO:0000256" key="10">
    <source>
        <dbReference type="RuleBase" id="RU363032"/>
    </source>
</evidence>
<reference evidence="13" key="1">
    <citation type="journal article" date="2019" name="Int. J. Syst. Evol. Microbiol.">
        <title>The Global Catalogue of Microorganisms (GCM) 10K type strain sequencing project: providing services to taxonomists for standard genome sequencing and annotation.</title>
        <authorList>
            <consortium name="The Broad Institute Genomics Platform"/>
            <consortium name="The Broad Institute Genome Sequencing Center for Infectious Disease"/>
            <person name="Wu L."/>
            <person name="Ma J."/>
        </authorList>
    </citation>
    <scope>NUCLEOTIDE SEQUENCE [LARGE SCALE GENOMIC DNA]</scope>
    <source>
        <strain evidence="13">ZS-35-S2</strain>
    </source>
</reference>
<dbReference type="Gene3D" id="1.10.3720.10">
    <property type="entry name" value="MetI-like"/>
    <property type="match status" value="1"/>
</dbReference>
<accession>A0ABW5CMH5</accession>
<keyword evidence="13" id="KW-1185">Reference proteome</keyword>
<keyword evidence="5" id="KW-1003">Cell membrane</keyword>
<keyword evidence="6 10" id="KW-0812">Transmembrane</keyword>
<dbReference type="InterPro" id="IPR043429">
    <property type="entry name" value="ArtM/GltK/GlnP/TcyL/YhdX-like"/>
</dbReference>
<dbReference type="CDD" id="cd06261">
    <property type="entry name" value="TM_PBP2"/>
    <property type="match status" value="1"/>
</dbReference>
<dbReference type="InterPro" id="IPR010065">
    <property type="entry name" value="AA_ABC_transptr_permease_3TM"/>
</dbReference>
<protein>
    <submittedName>
        <fullName evidence="12">Amino acid ABC transporter permease</fullName>
    </submittedName>
</protein>
<sequence length="215" mass="23828">MYEFDWSVVVDPNLWLNAMGVTIVYAAVTSVAGLLLGVVLGLILVARIPVLAQIVHVYIHVFRCTPLLVQIVWFFYALPMITGFTMPDWFAAGLGLTLYMSAFAAEIFRAGVISIEKGQWEASTVLGFSYATKMRHIILPQATRRMIPPIVSQTILQLKNTSLLSVVAVPDIMYAAGALTMSTFRPLEVYTFAALLYLVILTPVTLLASRFEIKH</sequence>
<evidence type="ECO:0000256" key="3">
    <source>
        <dbReference type="ARBA" id="ARBA00010072"/>
    </source>
</evidence>
<evidence type="ECO:0000259" key="11">
    <source>
        <dbReference type="PROSITE" id="PS50928"/>
    </source>
</evidence>
<dbReference type="PANTHER" id="PTHR30614:SF20">
    <property type="entry name" value="GLUTAMINE TRANSPORT SYSTEM PERMEASE PROTEIN GLNP"/>
    <property type="match status" value="1"/>
</dbReference>
<feature type="transmembrane region" description="Helical" evidence="10">
    <location>
        <begin position="57"/>
        <end position="77"/>
    </location>
</feature>
<name>A0ABW5CMH5_9HYPH</name>
<feature type="domain" description="ABC transmembrane type-1" evidence="11">
    <location>
        <begin position="19"/>
        <end position="208"/>
    </location>
</feature>
<evidence type="ECO:0000256" key="9">
    <source>
        <dbReference type="ARBA" id="ARBA00023136"/>
    </source>
</evidence>
<comment type="subcellular location">
    <subcellularLocation>
        <location evidence="2">Cell inner membrane</location>
        <topology evidence="2">Multi-pass membrane protein</topology>
    </subcellularLocation>
    <subcellularLocation>
        <location evidence="10">Cell membrane</location>
        <topology evidence="10">Multi-pass membrane protein</topology>
    </subcellularLocation>
</comment>
<dbReference type="PROSITE" id="PS50928">
    <property type="entry name" value="ABC_TM1"/>
    <property type="match status" value="1"/>
</dbReference>
<organism evidence="12 13">
    <name type="scientific">Aureimonas populi</name>
    <dbReference type="NCBI Taxonomy" id="1701758"/>
    <lineage>
        <taxon>Bacteria</taxon>
        <taxon>Pseudomonadati</taxon>
        <taxon>Pseudomonadota</taxon>
        <taxon>Alphaproteobacteria</taxon>
        <taxon>Hyphomicrobiales</taxon>
        <taxon>Aurantimonadaceae</taxon>
        <taxon>Aureimonas</taxon>
    </lineage>
</organism>
<comment type="function">
    <text evidence="1">Part of the binding-protein-dependent transport system for glutamine; probably responsible for the translocation of the substrate across the membrane.</text>
</comment>
<evidence type="ECO:0000256" key="7">
    <source>
        <dbReference type="ARBA" id="ARBA00022970"/>
    </source>
</evidence>
<evidence type="ECO:0000256" key="1">
    <source>
        <dbReference type="ARBA" id="ARBA00003159"/>
    </source>
</evidence>
<keyword evidence="8 10" id="KW-1133">Transmembrane helix</keyword>
<evidence type="ECO:0000256" key="4">
    <source>
        <dbReference type="ARBA" id="ARBA00022448"/>
    </source>
</evidence>
<feature type="transmembrane region" description="Helical" evidence="10">
    <location>
        <begin position="89"/>
        <end position="108"/>
    </location>
</feature>
<evidence type="ECO:0000256" key="5">
    <source>
        <dbReference type="ARBA" id="ARBA00022475"/>
    </source>
</evidence>
<dbReference type="NCBIfam" id="TIGR01726">
    <property type="entry name" value="HEQRo_perm_3TM"/>
    <property type="match status" value="1"/>
</dbReference>
<comment type="caution">
    <text evidence="12">The sequence shown here is derived from an EMBL/GenBank/DDBJ whole genome shotgun (WGS) entry which is preliminary data.</text>
</comment>
<keyword evidence="9 10" id="KW-0472">Membrane</keyword>
<dbReference type="EMBL" id="JBHUIJ010000013">
    <property type="protein sequence ID" value="MFD2237963.1"/>
    <property type="molecule type" value="Genomic_DNA"/>
</dbReference>